<evidence type="ECO:0000313" key="2">
    <source>
        <dbReference type="EMBL" id="GAP93072.1"/>
    </source>
</evidence>
<dbReference type="OrthoDB" id="4586300at2759"/>
<dbReference type="Proteomes" id="UP000054516">
    <property type="component" value="Unassembled WGS sequence"/>
</dbReference>
<feature type="compositionally biased region" description="Low complexity" evidence="1">
    <location>
        <begin position="415"/>
        <end position="432"/>
    </location>
</feature>
<feature type="region of interest" description="Disordered" evidence="1">
    <location>
        <begin position="415"/>
        <end position="533"/>
    </location>
</feature>
<name>A0A1W2TWL5_ROSNE</name>
<feature type="region of interest" description="Disordered" evidence="1">
    <location>
        <begin position="359"/>
        <end position="382"/>
    </location>
</feature>
<dbReference type="STRING" id="77044.A0A1W2TWL5"/>
<reference evidence="2" key="1">
    <citation type="submission" date="2016-03" db="EMBL/GenBank/DDBJ databases">
        <title>Draft genome sequence of Rosellinia necatrix.</title>
        <authorList>
            <person name="Kanematsu S."/>
        </authorList>
    </citation>
    <scope>NUCLEOTIDE SEQUENCE [LARGE SCALE GENOMIC DNA]</scope>
    <source>
        <strain evidence="2">W97</strain>
    </source>
</reference>
<feature type="compositionally biased region" description="Low complexity" evidence="1">
    <location>
        <begin position="148"/>
        <end position="162"/>
    </location>
</feature>
<feature type="region of interest" description="Disordered" evidence="1">
    <location>
        <begin position="26"/>
        <end position="162"/>
    </location>
</feature>
<keyword evidence="3" id="KW-1185">Reference proteome</keyword>
<sequence>MVADDNPFIRFKNCIDRNVRRGADVLFGSSVSPSPSATTSGSGSSTPSNPGSSNTPNTPVGSTLSPPSTSSPPAASSLSLSTSSSSSSSPPSSPSPSPPEQRRQGPPSSQLLSPPSLQAYKMADTSSSSSVMTASNAGESEQHTTALTGPITPPNTAATPASTMDDVQDWAIHSPYSPLNLQQLPQPTPRDVPRAWDADAHFTFRDAFEDLLVAGSGRPLPSGHDLAWRKAREGFFSPFSSPPSSALGGPFLRRERERGLHVTQWVDSLGLLGLWDAYFRLEPAARRRIIVGGGGGGETTHPSHPRMYFRDRLTEPRRRRWEDRRGFVGSSSFDGSGLWELAWRAGVDRDAARWDRWRGARDPWDDDNDGDGIDVNANADADADGADADIEDELYNKPSGHGDAAENRIVKRAATTTGAPPAAPEVTTTVYADGSRLVRTTERREKPGSGGGKTEATTTERHFDPDGNLVAESRQSSTTRTWSGRVPGAEASFSWSWNNNNRSSSSVDSEHNSSSGEAGEEGRDRKNGWFWRR</sequence>
<gene>
    <name evidence="2" type="ORF">SAMD00023353_10000230</name>
</gene>
<dbReference type="AlphaFoldDB" id="A0A1W2TWL5"/>
<feature type="compositionally biased region" description="Polar residues" evidence="1">
    <location>
        <begin position="473"/>
        <end position="482"/>
    </location>
</feature>
<feature type="compositionally biased region" description="Low complexity" evidence="1">
    <location>
        <begin position="106"/>
        <end position="118"/>
    </location>
</feature>
<feature type="compositionally biased region" description="Low complexity" evidence="1">
    <location>
        <begin position="492"/>
        <end position="515"/>
    </location>
</feature>
<dbReference type="OMA" id="WAVNSEY"/>
<protein>
    <submittedName>
        <fullName evidence="2">Uncharacterized protein</fullName>
    </submittedName>
</protein>
<accession>A0A1W2TWL5</accession>
<dbReference type="EMBL" id="DF977545">
    <property type="protein sequence ID" value="GAP93072.1"/>
    <property type="molecule type" value="Genomic_DNA"/>
</dbReference>
<evidence type="ECO:0000313" key="3">
    <source>
        <dbReference type="Proteomes" id="UP000054516"/>
    </source>
</evidence>
<feature type="compositionally biased region" description="Polar residues" evidence="1">
    <location>
        <begin position="131"/>
        <end position="147"/>
    </location>
</feature>
<organism evidence="2">
    <name type="scientific">Rosellinia necatrix</name>
    <name type="common">White root-rot fungus</name>
    <dbReference type="NCBI Taxonomy" id="77044"/>
    <lineage>
        <taxon>Eukaryota</taxon>
        <taxon>Fungi</taxon>
        <taxon>Dikarya</taxon>
        <taxon>Ascomycota</taxon>
        <taxon>Pezizomycotina</taxon>
        <taxon>Sordariomycetes</taxon>
        <taxon>Xylariomycetidae</taxon>
        <taxon>Xylariales</taxon>
        <taxon>Xylariaceae</taxon>
        <taxon>Rosellinia</taxon>
    </lineage>
</organism>
<proteinExistence type="predicted"/>
<evidence type="ECO:0000256" key="1">
    <source>
        <dbReference type="SAM" id="MobiDB-lite"/>
    </source>
</evidence>
<feature type="compositionally biased region" description="Low complexity" evidence="1">
    <location>
        <begin position="28"/>
        <end position="90"/>
    </location>
</feature>